<accession>A0A420YN90</accession>
<sequence>MSASRLDMEELYVPISVFPLTKQEFQLHISGSAFDQVVANAKICNTTEAPSRRAKAFARGMGLKQTRTPSDQGGNADGEDDSDPDDRDDAPAVSNFHDCNVRTIDGIITRTLALSKARDWTAKAEMLVYDKRGALNGVRGRVRGSLVLTMGIKRQWLKGGRQAKKKLEELGNVLDHDKPAWLRDQRLTENELSRYPKDFNYLLDVFREEKALRERLAEEGGNINDFGGNIKLLRKDLALFEKTDSLLFDMLLEERRQRRAKRPSCGCWRHVKREDSNLMDRYCST</sequence>
<feature type="compositionally biased region" description="Acidic residues" evidence="1">
    <location>
        <begin position="77"/>
        <end position="88"/>
    </location>
</feature>
<proteinExistence type="predicted"/>
<comment type="caution">
    <text evidence="2">The sequence shown here is derived from an EMBL/GenBank/DDBJ whole genome shotgun (WGS) entry which is preliminary data.</text>
</comment>
<name>A0A420YN90_9PEZI</name>
<organism evidence="2 3">
    <name type="scientific">Coniochaeta pulveracea</name>
    <dbReference type="NCBI Taxonomy" id="177199"/>
    <lineage>
        <taxon>Eukaryota</taxon>
        <taxon>Fungi</taxon>
        <taxon>Dikarya</taxon>
        <taxon>Ascomycota</taxon>
        <taxon>Pezizomycotina</taxon>
        <taxon>Sordariomycetes</taxon>
        <taxon>Sordariomycetidae</taxon>
        <taxon>Coniochaetales</taxon>
        <taxon>Coniochaetaceae</taxon>
        <taxon>Coniochaeta</taxon>
    </lineage>
</organism>
<gene>
    <name evidence="2" type="ORF">DL546_009728</name>
</gene>
<dbReference type="AlphaFoldDB" id="A0A420YN90"/>
<protein>
    <submittedName>
        <fullName evidence="2">Uncharacterized protein</fullName>
    </submittedName>
</protein>
<keyword evidence="3" id="KW-1185">Reference proteome</keyword>
<evidence type="ECO:0000313" key="3">
    <source>
        <dbReference type="Proteomes" id="UP000275385"/>
    </source>
</evidence>
<dbReference type="Proteomes" id="UP000275385">
    <property type="component" value="Unassembled WGS sequence"/>
</dbReference>
<dbReference type="EMBL" id="QVQW01000002">
    <property type="protein sequence ID" value="RKU49276.1"/>
    <property type="molecule type" value="Genomic_DNA"/>
</dbReference>
<evidence type="ECO:0000256" key="1">
    <source>
        <dbReference type="SAM" id="MobiDB-lite"/>
    </source>
</evidence>
<reference evidence="2 3" key="1">
    <citation type="submission" date="2018-08" db="EMBL/GenBank/DDBJ databases">
        <title>Draft genome of the lignicolous fungus Coniochaeta pulveracea.</title>
        <authorList>
            <person name="Borstlap C.J."/>
            <person name="De Witt R.N."/>
            <person name="Botha A."/>
            <person name="Volschenk H."/>
        </authorList>
    </citation>
    <scope>NUCLEOTIDE SEQUENCE [LARGE SCALE GENOMIC DNA]</scope>
    <source>
        <strain evidence="2 3">CAB683</strain>
    </source>
</reference>
<evidence type="ECO:0000313" key="2">
    <source>
        <dbReference type="EMBL" id="RKU49276.1"/>
    </source>
</evidence>
<feature type="region of interest" description="Disordered" evidence="1">
    <location>
        <begin position="56"/>
        <end position="94"/>
    </location>
</feature>